<organism evidence="3 4">
    <name type="scientific">Seminavis robusta</name>
    <dbReference type="NCBI Taxonomy" id="568900"/>
    <lineage>
        <taxon>Eukaryota</taxon>
        <taxon>Sar</taxon>
        <taxon>Stramenopiles</taxon>
        <taxon>Ochrophyta</taxon>
        <taxon>Bacillariophyta</taxon>
        <taxon>Bacillariophyceae</taxon>
        <taxon>Bacillariophycidae</taxon>
        <taxon>Naviculales</taxon>
        <taxon>Naviculaceae</taxon>
        <taxon>Seminavis</taxon>
    </lineage>
</organism>
<dbReference type="InterPro" id="IPR005114">
    <property type="entry name" value="Helicase_assoc"/>
</dbReference>
<evidence type="ECO:0000256" key="1">
    <source>
        <dbReference type="SAM" id="MobiDB-lite"/>
    </source>
</evidence>
<accession>A0A9N8HFV9</accession>
<dbReference type="Proteomes" id="UP001153069">
    <property type="component" value="Unassembled WGS sequence"/>
</dbReference>
<feature type="compositionally biased region" description="Low complexity" evidence="1">
    <location>
        <begin position="20"/>
        <end position="41"/>
    </location>
</feature>
<name>A0A9N8HFV9_9STRA</name>
<protein>
    <submittedName>
        <fullName evidence="3">Helicase</fullName>
    </submittedName>
</protein>
<dbReference type="GO" id="GO:0004386">
    <property type="term" value="F:helicase activity"/>
    <property type="evidence" value="ECO:0007669"/>
    <property type="project" value="UniProtKB-KW"/>
</dbReference>
<evidence type="ECO:0000313" key="4">
    <source>
        <dbReference type="Proteomes" id="UP001153069"/>
    </source>
</evidence>
<dbReference type="PANTHER" id="PTHR33418">
    <property type="entry name" value="HELICASE-ASSOCIATED"/>
    <property type="match status" value="1"/>
</dbReference>
<dbReference type="OrthoDB" id="47450at2759"/>
<feature type="compositionally biased region" description="Basic and acidic residues" evidence="1">
    <location>
        <begin position="43"/>
        <end position="66"/>
    </location>
</feature>
<feature type="domain" description="Helicase-associated" evidence="2">
    <location>
        <begin position="78"/>
        <end position="148"/>
    </location>
</feature>
<comment type="caution">
    <text evidence="3">The sequence shown here is derived from an EMBL/GenBank/DDBJ whole genome shotgun (WGS) entry which is preliminary data.</text>
</comment>
<feature type="domain" description="Helicase-associated" evidence="2">
    <location>
        <begin position="158"/>
        <end position="224"/>
    </location>
</feature>
<keyword evidence="3" id="KW-0547">Nucleotide-binding</keyword>
<feature type="compositionally biased region" description="Basic and acidic residues" evidence="1">
    <location>
        <begin position="265"/>
        <end position="281"/>
    </location>
</feature>
<evidence type="ECO:0000313" key="3">
    <source>
        <dbReference type="EMBL" id="CAB9508948.1"/>
    </source>
</evidence>
<keyword evidence="3" id="KW-0378">Hydrolase</keyword>
<sequence length="491" mass="52971">MLQPKPSSSSDEEDSYPVMAAASILASAAADSSSTKDPTTTEGEEKATTEGEEEKKPEIAEARAPDQDPQEPSTTVTHEQRWEAMFHRLVAYKAKHGHCLVPNRYAEDTQLGSWVSAQRRQYKIVTSGGNESAAMTPERAQKLNDIGFEWTTTNPRNVPWETRHAELKSFVANYGHAEVPMRWEENPQLSNWVSKQRHQYKLLQSNKPSRLNAHRVKLLNDVGFVWEASRRRLTGDDEDDGGDDDEEDDRKPPAGGGSRKKPRVRDRSDEGSNDGDSKKGGDSGFAAGRPGPLATNPSMLSPQQQAIANPAQPFAGQAMQTNLGLWAAMASSQASGFMQPGQMQLAMGGGAAFNPAFFLPNMMQIGASSAMQGAAGMSFPGQMAASMMPAGMGMAVVQQPNASFGMNTTPQQQGLTAGFQPSNLQQPQQQAMGGGGFQPNLHQQQQAMVPPNAQRDALAAGILQNVQLQEEMGHDEGQNHGADDKEGGASR</sequence>
<dbReference type="Pfam" id="PF03457">
    <property type="entry name" value="HA"/>
    <property type="match status" value="2"/>
</dbReference>
<keyword evidence="3" id="KW-0347">Helicase</keyword>
<reference evidence="3" key="1">
    <citation type="submission" date="2020-06" db="EMBL/GenBank/DDBJ databases">
        <authorList>
            <consortium name="Plant Systems Biology data submission"/>
        </authorList>
    </citation>
    <scope>NUCLEOTIDE SEQUENCE</scope>
    <source>
        <strain evidence="3">D6</strain>
    </source>
</reference>
<evidence type="ECO:0000259" key="2">
    <source>
        <dbReference type="Pfam" id="PF03457"/>
    </source>
</evidence>
<feature type="region of interest" description="Disordered" evidence="1">
    <location>
        <begin position="233"/>
        <end position="299"/>
    </location>
</feature>
<gene>
    <name evidence="3" type="ORF">SEMRO_368_G127940.1</name>
</gene>
<feature type="compositionally biased region" description="Acidic residues" evidence="1">
    <location>
        <begin position="236"/>
        <end position="248"/>
    </location>
</feature>
<feature type="compositionally biased region" description="Basic and acidic residues" evidence="1">
    <location>
        <begin position="471"/>
        <end position="491"/>
    </location>
</feature>
<dbReference type="EMBL" id="CAICTM010000367">
    <property type="protein sequence ID" value="CAB9508948.1"/>
    <property type="molecule type" value="Genomic_DNA"/>
</dbReference>
<feature type="region of interest" description="Disordered" evidence="1">
    <location>
        <begin position="1"/>
        <end position="77"/>
    </location>
</feature>
<proteinExistence type="predicted"/>
<dbReference type="PANTHER" id="PTHR33418:SF1">
    <property type="entry name" value="HELICASE-ASSOCIATED DOMAIN-CONTAINING PROTEIN"/>
    <property type="match status" value="1"/>
</dbReference>
<feature type="region of interest" description="Disordered" evidence="1">
    <location>
        <begin position="425"/>
        <end position="491"/>
    </location>
</feature>
<dbReference type="AlphaFoldDB" id="A0A9N8HFV9"/>
<keyword evidence="4" id="KW-1185">Reference proteome</keyword>
<dbReference type="Gene3D" id="6.10.140.530">
    <property type="match status" value="2"/>
</dbReference>
<keyword evidence="3" id="KW-0067">ATP-binding</keyword>